<gene>
    <name evidence="1" type="ORF">LCGC14_2762510</name>
</gene>
<sequence>MVKMTIQHITVLNRAQVFLEPLVKKVQDDKMAA</sequence>
<reference evidence="1" key="1">
    <citation type="journal article" date="2015" name="Nature">
        <title>Complex archaea that bridge the gap between prokaryotes and eukaryotes.</title>
        <authorList>
            <person name="Spang A."/>
            <person name="Saw J.H."/>
            <person name="Jorgensen S.L."/>
            <person name="Zaremba-Niedzwiedzka K."/>
            <person name="Martijn J."/>
            <person name="Lind A.E."/>
            <person name="van Eijk R."/>
            <person name="Schleper C."/>
            <person name="Guy L."/>
            <person name="Ettema T.J."/>
        </authorList>
    </citation>
    <scope>NUCLEOTIDE SEQUENCE</scope>
</reference>
<protein>
    <submittedName>
        <fullName evidence="1">Uncharacterized protein</fullName>
    </submittedName>
</protein>
<feature type="non-terminal residue" evidence="1">
    <location>
        <position position="33"/>
    </location>
</feature>
<name>A0A0F8YYI1_9ZZZZ</name>
<organism evidence="1">
    <name type="scientific">marine sediment metagenome</name>
    <dbReference type="NCBI Taxonomy" id="412755"/>
    <lineage>
        <taxon>unclassified sequences</taxon>
        <taxon>metagenomes</taxon>
        <taxon>ecological metagenomes</taxon>
    </lineage>
</organism>
<proteinExistence type="predicted"/>
<comment type="caution">
    <text evidence="1">The sequence shown here is derived from an EMBL/GenBank/DDBJ whole genome shotgun (WGS) entry which is preliminary data.</text>
</comment>
<accession>A0A0F8YYI1</accession>
<dbReference type="EMBL" id="LAZR01050812">
    <property type="protein sequence ID" value="KKK86512.1"/>
    <property type="molecule type" value="Genomic_DNA"/>
</dbReference>
<evidence type="ECO:0000313" key="1">
    <source>
        <dbReference type="EMBL" id="KKK86512.1"/>
    </source>
</evidence>
<dbReference type="AlphaFoldDB" id="A0A0F8YYI1"/>